<dbReference type="EMBL" id="WWHY01000001">
    <property type="protein sequence ID" value="MYR35486.1"/>
    <property type="molecule type" value="Genomic_DNA"/>
</dbReference>
<sequence length="173" mass="19016">MPTTNSRSELSYTWYEAHEPPAGMPVKQVYGYLFDELGRVVLLYDLDLGAWNLPGGSPEEDDGGDRAITLAREVEEEVQVSITNPTYLGYQMVDSADRAPYAQVRMAARLERLGPRTPDPDGGRVHARRLYPFPEAVELLGWGPSAERQFACAAATARGWGLPVGSAQPIHIS</sequence>
<protein>
    <submittedName>
        <fullName evidence="2">NUDIX domain-containing protein</fullName>
    </submittedName>
</protein>
<feature type="domain" description="Nudix hydrolase" evidence="1">
    <location>
        <begin position="24"/>
        <end position="156"/>
    </location>
</feature>
<organism evidence="2 3">
    <name type="scientific">Nocardiopsis alba</name>
    <dbReference type="NCBI Taxonomy" id="53437"/>
    <lineage>
        <taxon>Bacteria</taxon>
        <taxon>Bacillati</taxon>
        <taxon>Actinomycetota</taxon>
        <taxon>Actinomycetes</taxon>
        <taxon>Streptosporangiales</taxon>
        <taxon>Nocardiopsidaceae</taxon>
        <taxon>Nocardiopsis</taxon>
    </lineage>
</organism>
<evidence type="ECO:0000259" key="1">
    <source>
        <dbReference type="PROSITE" id="PS51462"/>
    </source>
</evidence>
<dbReference type="PROSITE" id="PS51462">
    <property type="entry name" value="NUDIX"/>
    <property type="match status" value="1"/>
</dbReference>
<dbReference type="RefSeq" id="WP_161112109.1">
    <property type="nucleotide sequence ID" value="NZ_WWHY01000001.1"/>
</dbReference>
<dbReference type="InterPro" id="IPR015797">
    <property type="entry name" value="NUDIX_hydrolase-like_dom_sf"/>
</dbReference>
<evidence type="ECO:0000313" key="2">
    <source>
        <dbReference type="EMBL" id="MYR35486.1"/>
    </source>
</evidence>
<name>A0A7K2J055_9ACTN</name>
<comment type="caution">
    <text evidence="2">The sequence shown here is derived from an EMBL/GenBank/DDBJ whole genome shotgun (WGS) entry which is preliminary data.</text>
</comment>
<dbReference type="Pfam" id="PF00293">
    <property type="entry name" value="NUDIX"/>
    <property type="match status" value="1"/>
</dbReference>
<gene>
    <name evidence="2" type="ORF">GTW20_25285</name>
</gene>
<dbReference type="Gene3D" id="3.90.79.10">
    <property type="entry name" value="Nucleoside Triphosphate Pyrophosphohydrolase"/>
    <property type="match status" value="1"/>
</dbReference>
<proteinExistence type="predicted"/>
<dbReference type="SUPFAM" id="SSF55811">
    <property type="entry name" value="Nudix"/>
    <property type="match status" value="1"/>
</dbReference>
<reference evidence="2 3" key="1">
    <citation type="journal article" date="2019" name="Nat. Commun.">
        <title>The antimicrobial potential of Streptomyces from insect microbiomes.</title>
        <authorList>
            <person name="Chevrette M.G."/>
            <person name="Carlson C.M."/>
            <person name="Ortega H.E."/>
            <person name="Thomas C."/>
            <person name="Ananiev G.E."/>
            <person name="Barns K.J."/>
            <person name="Book A.J."/>
            <person name="Cagnazzo J."/>
            <person name="Carlos C."/>
            <person name="Flanigan W."/>
            <person name="Grubbs K.J."/>
            <person name="Horn H.A."/>
            <person name="Hoffmann F.M."/>
            <person name="Klassen J.L."/>
            <person name="Knack J.J."/>
            <person name="Lewin G.R."/>
            <person name="McDonald B.R."/>
            <person name="Muller L."/>
            <person name="Melo W.G.P."/>
            <person name="Pinto-Tomas A.A."/>
            <person name="Schmitz A."/>
            <person name="Wendt-Pienkowski E."/>
            <person name="Wildman S."/>
            <person name="Zhao M."/>
            <person name="Zhang F."/>
            <person name="Bugni T.S."/>
            <person name="Andes D.R."/>
            <person name="Pupo M.T."/>
            <person name="Currie C.R."/>
        </authorList>
    </citation>
    <scope>NUCLEOTIDE SEQUENCE [LARGE SCALE GENOMIC DNA]</scope>
    <source>
        <strain evidence="2 3">SID5840</strain>
    </source>
</reference>
<dbReference type="Proteomes" id="UP000467124">
    <property type="component" value="Unassembled WGS sequence"/>
</dbReference>
<dbReference type="AlphaFoldDB" id="A0A7K2J055"/>
<evidence type="ECO:0000313" key="3">
    <source>
        <dbReference type="Proteomes" id="UP000467124"/>
    </source>
</evidence>
<accession>A0A7K2J055</accession>
<dbReference type="InterPro" id="IPR000086">
    <property type="entry name" value="NUDIX_hydrolase_dom"/>
</dbReference>